<evidence type="ECO:0000256" key="3">
    <source>
        <dbReference type="ARBA" id="ARBA00022833"/>
    </source>
</evidence>
<dbReference type="EMBL" id="LT635764">
    <property type="protein sequence ID" value="SGZ50825.1"/>
    <property type="molecule type" value="Genomic_DNA"/>
</dbReference>
<evidence type="ECO:0000256" key="6">
    <source>
        <dbReference type="ARBA" id="ARBA00023163"/>
    </source>
</evidence>
<evidence type="ECO:0000313" key="11">
    <source>
        <dbReference type="EMBL" id="SGZ50825.1"/>
    </source>
</evidence>
<dbReference type="CDD" id="cd00067">
    <property type="entry name" value="GAL4"/>
    <property type="match status" value="1"/>
</dbReference>
<keyword evidence="2" id="KW-0479">Metal-binding</keyword>
<dbReference type="InterPro" id="IPR036864">
    <property type="entry name" value="Zn2-C6_fun-type_DNA-bd_sf"/>
</dbReference>
<evidence type="ECO:0000256" key="2">
    <source>
        <dbReference type="ARBA" id="ARBA00022723"/>
    </source>
</evidence>
<feature type="domain" description="Zn(2)-C6 fungal-type" evidence="10">
    <location>
        <begin position="65"/>
        <end position="95"/>
    </location>
</feature>
<dbReference type="SMART" id="SM00906">
    <property type="entry name" value="Fungal_trans"/>
    <property type="match status" value="1"/>
</dbReference>
<keyword evidence="8" id="KW-0175">Coiled coil</keyword>
<feature type="compositionally biased region" description="Low complexity" evidence="9">
    <location>
        <begin position="45"/>
        <end position="54"/>
    </location>
</feature>
<dbReference type="AlphaFoldDB" id="A0A1L0BHE6"/>
<dbReference type="GO" id="GO:0000981">
    <property type="term" value="F:DNA-binding transcription factor activity, RNA polymerase II-specific"/>
    <property type="evidence" value="ECO:0007669"/>
    <property type="project" value="InterPro"/>
</dbReference>
<dbReference type="SMART" id="SM00066">
    <property type="entry name" value="GAL4"/>
    <property type="match status" value="1"/>
</dbReference>
<name>A0A1L0BHE6_9ASCO</name>
<keyword evidence="5" id="KW-0238">DNA-binding</keyword>
<dbReference type="GO" id="GO:0008270">
    <property type="term" value="F:zinc ion binding"/>
    <property type="evidence" value="ECO:0007669"/>
    <property type="project" value="InterPro"/>
</dbReference>
<evidence type="ECO:0000259" key="10">
    <source>
        <dbReference type="PROSITE" id="PS50048"/>
    </source>
</evidence>
<evidence type="ECO:0000313" key="12">
    <source>
        <dbReference type="Proteomes" id="UP000182259"/>
    </source>
</evidence>
<comment type="subcellular location">
    <subcellularLocation>
        <location evidence="1">Nucleus</location>
    </subcellularLocation>
</comment>
<dbReference type="Proteomes" id="UP000182259">
    <property type="component" value="Chromosome I"/>
</dbReference>
<evidence type="ECO:0000256" key="5">
    <source>
        <dbReference type="ARBA" id="ARBA00023125"/>
    </source>
</evidence>
<gene>
    <name evidence="11" type="ORF">SAMEA4029009_CIC11G00000003199</name>
</gene>
<evidence type="ECO:0000256" key="7">
    <source>
        <dbReference type="ARBA" id="ARBA00023242"/>
    </source>
</evidence>
<evidence type="ECO:0000256" key="8">
    <source>
        <dbReference type="SAM" id="Coils"/>
    </source>
</evidence>
<dbReference type="GO" id="GO:0045944">
    <property type="term" value="P:positive regulation of transcription by RNA polymerase II"/>
    <property type="evidence" value="ECO:0007669"/>
    <property type="project" value="TreeGrafter"/>
</dbReference>
<dbReference type="Pfam" id="PF00172">
    <property type="entry name" value="Zn_clus"/>
    <property type="match status" value="1"/>
</dbReference>
<evidence type="ECO:0000256" key="9">
    <source>
        <dbReference type="SAM" id="MobiDB-lite"/>
    </source>
</evidence>
<feature type="coiled-coil region" evidence="8">
    <location>
        <begin position="109"/>
        <end position="136"/>
    </location>
</feature>
<protein>
    <submittedName>
        <fullName evidence="11">CIC11C00000003199</fullName>
    </submittedName>
</protein>
<dbReference type="PANTHER" id="PTHR47782:SF1">
    <property type="entry name" value="PYRIMIDINE PATHWAY REGULATORY PROTEIN 1"/>
    <property type="match status" value="1"/>
</dbReference>
<dbReference type="GO" id="GO:0006351">
    <property type="term" value="P:DNA-templated transcription"/>
    <property type="evidence" value="ECO:0007669"/>
    <property type="project" value="InterPro"/>
</dbReference>
<sequence>MISQKSKKSVTVDLKASNKVTKPSSAKRSKDGSSLPRPVTRKIDSAPASDSAAASNDRMVRLVTACMRCRKKKIKCDRKLPQCTTCDKIGADCVLWDPRTGETVKRMTIHTMETQLKEMTDELNRLRKEREEFELSQHINQFKFGKVLLMKDSEIQEAYTNNTAVVEIPTRKFVENCLHSYFNLTNIQIPILHRDFYLFKYFKPLYGIIGTDLWLNIFGEEFIASQCDEKHFLDEKLDKMHKGKCLFFLYIIIAILTSQHQQKYPLMISNHYKKQAFNYIDYVWNAAEGSDDELSKLEMLQSLLLLTQYSLMRPCTPGAWYLIGTCVRLCQDLGLHNETIYLHSDDYYIVDMKRRLFWCCYSLDRQISIYFGRQFGIDSRQIDCPLPSTRDDLVISYGASSNYNVSAWLAHEPQTKFMSIHFINLRVLQGDIFDFINDVSHRIQKPKFRGFVDSNYEAKVRQIDEWKSQKHSALFDWFNSAPSSNLERFEFNQMICKLNLSQTLIQLYGLSAVTPIITDERHQQILYDSGREIIQTYVKLVEQKMINFSWVAINNLYMGATAHLSLITQCDRIRAQVDLDDLKNDCDGVILVFNELCKICYEPAKEYTNKFKTHGAQVLEQCARERNKNRYTPPKNNVSSNIFSSVGGSNITPATFVAPLPQRTVSMFMSTDEKTHEDKGYSSDKNYGGRDHYDMPETLELKLVMDFNDQFLDNEMFLNTMMGSVNATTHEVFLDADSEEGFLLDPDFL</sequence>
<dbReference type="PROSITE" id="PS00463">
    <property type="entry name" value="ZN2_CY6_FUNGAL_1"/>
    <property type="match status" value="1"/>
</dbReference>
<dbReference type="GO" id="GO:0005634">
    <property type="term" value="C:nucleus"/>
    <property type="evidence" value="ECO:0007669"/>
    <property type="project" value="UniProtKB-SubCell"/>
</dbReference>
<dbReference type="GO" id="GO:0043565">
    <property type="term" value="F:sequence-specific DNA binding"/>
    <property type="evidence" value="ECO:0007669"/>
    <property type="project" value="TreeGrafter"/>
</dbReference>
<dbReference type="CDD" id="cd12148">
    <property type="entry name" value="fungal_TF_MHR"/>
    <property type="match status" value="1"/>
</dbReference>
<dbReference type="InterPro" id="IPR001138">
    <property type="entry name" value="Zn2Cys6_DnaBD"/>
</dbReference>
<reference evidence="11 12" key="1">
    <citation type="submission" date="2016-10" db="EMBL/GenBank/DDBJ databases">
        <authorList>
            <person name="de Groot N.N."/>
        </authorList>
    </citation>
    <scope>NUCLEOTIDE SEQUENCE [LARGE SCALE GENOMIC DNA]</scope>
    <source>
        <strain evidence="11 12">PYCC 4715</strain>
    </source>
</reference>
<evidence type="ECO:0000256" key="1">
    <source>
        <dbReference type="ARBA" id="ARBA00004123"/>
    </source>
</evidence>
<keyword evidence="4" id="KW-0805">Transcription regulation</keyword>
<dbReference type="Gene3D" id="4.10.240.10">
    <property type="entry name" value="Zn(2)-C6 fungal-type DNA-binding domain"/>
    <property type="match status" value="1"/>
</dbReference>
<feature type="region of interest" description="Disordered" evidence="9">
    <location>
        <begin position="1"/>
        <end position="54"/>
    </location>
</feature>
<keyword evidence="6" id="KW-0804">Transcription</keyword>
<dbReference type="PANTHER" id="PTHR47782">
    <property type="entry name" value="ZN(II)2CYS6 TRANSCRIPTION FACTOR (EUROFUNG)-RELATED"/>
    <property type="match status" value="1"/>
</dbReference>
<keyword evidence="3" id="KW-0862">Zinc</keyword>
<dbReference type="InterPro" id="IPR007219">
    <property type="entry name" value="XnlR_reg_dom"/>
</dbReference>
<dbReference type="Pfam" id="PF04082">
    <property type="entry name" value="Fungal_trans"/>
    <property type="match status" value="1"/>
</dbReference>
<proteinExistence type="predicted"/>
<dbReference type="SUPFAM" id="SSF57701">
    <property type="entry name" value="Zn2/Cys6 DNA-binding domain"/>
    <property type="match status" value="1"/>
</dbReference>
<dbReference type="InterPro" id="IPR052202">
    <property type="entry name" value="Yeast_MetPath_Reg"/>
</dbReference>
<organism evidence="11 12">
    <name type="scientific">Sungouiella intermedia</name>
    <dbReference type="NCBI Taxonomy" id="45354"/>
    <lineage>
        <taxon>Eukaryota</taxon>
        <taxon>Fungi</taxon>
        <taxon>Dikarya</taxon>
        <taxon>Ascomycota</taxon>
        <taxon>Saccharomycotina</taxon>
        <taxon>Pichiomycetes</taxon>
        <taxon>Metschnikowiaceae</taxon>
        <taxon>Sungouiella</taxon>
    </lineage>
</organism>
<keyword evidence="7" id="KW-0539">Nucleus</keyword>
<dbReference type="PROSITE" id="PS50048">
    <property type="entry name" value="ZN2_CY6_FUNGAL_2"/>
    <property type="match status" value="1"/>
</dbReference>
<evidence type="ECO:0000256" key="4">
    <source>
        <dbReference type="ARBA" id="ARBA00023015"/>
    </source>
</evidence>
<accession>A0A1L0BHE6</accession>